<dbReference type="RefSeq" id="WP_237818504.1">
    <property type="nucleotide sequence ID" value="NZ_JAKLTQ010000002.1"/>
</dbReference>
<dbReference type="Proteomes" id="UP001165368">
    <property type="component" value="Unassembled WGS sequence"/>
</dbReference>
<evidence type="ECO:0000256" key="1">
    <source>
        <dbReference type="SAM" id="MobiDB-lite"/>
    </source>
</evidence>
<gene>
    <name evidence="2" type="ORF">LVY72_05495</name>
</gene>
<evidence type="ECO:0000313" key="2">
    <source>
        <dbReference type="EMBL" id="MCG2621368.1"/>
    </source>
</evidence>
<comment type="caution">
    <text evidence="2">The sequence shown here is derived from an EMBL/GenBank/DDBJ whole genome shotgun (WGS) entry which is preliminary data.</text>
</comment>
<evidence type="ECO:0000313" key="3">
    <source>
        <dbReference type="Proteomes" id="UP001165368"/>
    </source>
</evidence>
<keyword evidence="3" id="KW-1185">Reference proteome</keyword>
<protein>
    <recommendedName>
        <fullName evidence="4">Transposase</fullName>
    </recommendedName>
</protein>
<name>A0ABS9L3Y4_9MICC</name>
<organism evidence="2 3">
    <name type="scientific">Arthrobacter hankyongi</name>
    <dbReference type="NCBI Taxonomy" id="2904801"/>
    <lineage>
        <taxon>Bacteria</taxon>
        <taxon>Bacillati</taxon>
        <taxon>Actinomycetota</taxon>
        <taxon>Actinomycetes</taxon>
        <taxon>Micrococcales</taxon>
        <taxon>Micrococcaceae</taxon>
        <taxon>Arthrobacter</taxon>
    </lineage>
</organism>
<feature type="region of interest" description="Disordered" evidence="1">
    <location>
        <begin position="191"/>
        <end position="215"/>
    </location>
</feature>
<dbReference type="SUPFAM" id="SSF57997">
    <property type="entry name" value="Tropomyosin"/>
    <property type="match status" value="1"/>
</dbReference>
<proteinExistence type="predicted"/>
<accession>A0ABS9L3Y4</accession>
<dbReference type="EMBL" id="JAKLTQ010000002">
    <property type="protein sequence ID" value="MCG2621368.1"/>
    <property type="molecule type" value="Genomic_DNA"/>
</dbReference>
<feature type="compositionally biased region" description="Basic and acidic residues" evidence="1">
    <location>
        <begin position="202"/>
        <end position="215"/>
    </location>
</feature>
<evidence type="ECO:0008006" key="4">
    <source>
        <dbReference type="Google" id="ProtNLM"/>
    </source>
</evidence>
<sequence length="306" mass="32229">MELEGAARELYSLLPGEFTAARNAKAKASAQEGNKELAGQLKALPKPSAAAWLVNMLALHRRDTVDAVVQLGRELSEAQEQRDPQRLQQLGGQRRGLLAAAAEQARALAQELGHPVGAAVLPEVEQTLHAAMADPQAAAAAASGLLTASLSSNGIDPVDLAGRLAVPGAAGAPASPGPGPGLPTVAGTIRRPAKAAGQTVPRGKDEAARRRRRAEAELDRAEERLGRAEERQQRLQVRLDELADRRGELEDQIAGLKRRITALEREVSGVEQEEAAAEEQFEAAAAATIRAETAARLARNQLQAGS</sequence>
<reference evidence="2" key="1">
    <citation type="submission" date="2022-01" db="EMBL/GenBank/DDBJ databases">
        <authorList>
            <person name="Jo J.-H."/>
            <person name="Im W.-T."/>
        </authorList>
    </citation>
    <scope>NUCLEOTIDE SEQUENCE</scope>
    <source>
        <strain evidence="2">I2-34</strain>
    </source>
</reference>
<dbReference type="Gene3D" id="1.20.5.340">
    <property type="match status" value="1"/>
</dbReference>